<evidence type="ECO:0000256" key="1">
    <source>
        <dbReference type="ARBA" id="ARBA00037999"/>
    </source>
</evidence>
<gene>
    <name evidence="5" type="ORF">UNSWCS_437</name>
</gene>
<dbReference type="SUPFAM" id="SSF53383">
    <property type="entry name" value="PLP-dependent transferases"/>
    <property type="match status" value="1"/>
</dbReference>
<dbReference type="PANTHER" id="PTHR30244">
    <property type="entry name" value="TRANSAMINASE"/>
    <property type="match status" value="1"/>
</dbReference>
<accession>U2EUI5</accession>
<organism evidence="5 6">
    <name type="scientific">Campylobacter concisus UNSWCS</name>
    <dbReference type="NCBI Taxonomy" id="1242968"/>
    <lineage>
        <taxon>Bacteria</taxon>
        <taxon>Pseudomonadati</taxon>
        <taxon>Campylobacterota</taxon>
        <taxon>Epsilonproteobacteria</taxon>
        <taxon>Campylobacterales</taxon>
        <taxon>Campylobacteraceae</taxon>
        <taxon>Campylobacter</taxon>
    </lineage>
</organism>
<dbReference type="EMBL" id="ANNG01000031">
    <property type="protein sequence ID" value="ERJ27836.1"/>
    <property type="molecule type" value="Genomic_DNA"/>
</dbReference>
<dbReference type="PANTHER" id="PTHR30244:SF34">
    <property type="entry name" value="DTDP-4-AMINO-4,6-DIDEOXYGALACTOSE TRANSAMINASE"/>
    <property type="match status" value="1"/>
</dbReference>
<dbReference type="Gene3D" id="3.90.1150.10">
    <property type="entry name" value="Aspartate Aminotransferase, domain 1"/>
    <property type="match status" value="1"/>
</dbReference>
<dbReference type="InterPro" id="IPR000653">
    <property type="entry name" value="DegT/StrS_aminotransferase"/>
</dbReference>
<dbReference type="InterPro" id="IPR015422">
    <property type="entry name" value="PyrdxlP-dep_Trfase_small"/>
</dbReference>
<evidence type="ECO:0000313" key="5">
    <source>
        <dbReference type="EMBL" id="ERJ27836.1"/>
    </source>
</evidence>
<dbReference type="InterPro" id="IPR015424">
    <property type="entry name" value="PyrdxlP-dep_Trfase"/>
</dbReference>
<dbReference type="PATRIC" id="fig|1242968.3.peg.1529"/>
<name>U2EUI5_9BACT</name>
<keyword evidence="3 4" id="KW-0663">Pyridoxal phosphate</keyword>
<dbReference type="GO" id="GO:0008483">
    <property type="term" value="F:transaminase activity"/>
    <property type="evidence" value="ECO:0007669"/>
    <property type="project" value="TreeGrafter"/>
</dbReference>
<dbReference type="GO" id="GO:0030170">
    <property type="term" value="F:pyridoxal phosphate binding"/>
    <property type="evidence" value="ECO:0007669"/>
    <property type="project" value="TreeGrafter"/>
</dbReference>
<dbReference type="RefSeq" id="WP_021088010.1">
    <property type="nucleotide sequence ID" value="NZ_ANNG01000031.1"/>
</dbReference>
<dbReference type="AlphaFoldDB" id="U2EUI5"/>
<dbReference type="Pfam" id="PF01041">
    <property type="entry name" value="DegT_DnrJ_EryC1"/>
    <property type="match status" value="1"/>
</dbReference>
<dbReference type="InterPro" id="IPR015421">
    <property type="entry name" value="PyrdxlP-dep_Trfase_major"/>
</dbReference>
<dbReference type="Gene3D" id="3.40.640.10">
    <property type="entry name" value="Type I PLP-dependent aspartate aminotransferase-like (Major domain)"/>
    <property type="match status" value="1"/>
</dbReference>
<dbReference type="Proteomes" id="UP000016620">
    <property type="component" value="Unassembled WGS sequence"/>
</dbReference>
<dbReference type="CDD" id="cd00616">
    <property type="entry name" value="AHBA_syn"/>
    <property type="match status" value="1"/>
</dbReference>
<protein>
    <submittedName>
        <fullName evidence="5">Bacillosamine</fullName>
    </submittedName>
</protein>
<evidence type="ECO:0000256" key="4">
    <source>
        <dbReference type="RuleBase" id="RU004508"/>
    </source>
</evidence>
<feature type="active site" description="Proton acceptor" evidence="2">
    <location>
        <position position="187"/>
    </location>
</feature>
<dbReference type="PIRSF" id="PIRSF000390">
    <property type="entry name" value="PLP_StrS"/>
    <property type="match status" value="1"/>
</dbReference>
<reference evidence="5 6" key="1">
    <citation type="journal article" date="2013" name="BMC Genomics">
        <title>Comparative genomics of Campylobacter concisus isolates reveals genetic diversity and provides insights into disease association.</title>
        <authorList>
            <person name="Deshpande N.P."/>
            <person name="Kaakoush N.O."/>
            <person name="Wilkins M.R."/>
            <person name="Mitchell H.M."/>
        </authorList>
    </citation>
    <scope>NUCLEOTIDE SEQUENCE [LARGE SCALE GENOMIC DNA]</scope>
    <source>
        <strain evidence="5 6">UNSWCS</strain>
    </source>
</reference>
<evidence type="ECO:0000256" key="2">
    <source>
        <dbReference type="PIRSR" id="PIRSR000390-1"/>
    </source>
</evidence>
<comment type="similarity">
    <text evidence="1 4">Belongs to the DegT/DnrJ/EryC1 family.</text>
</comment>
<comment type="caution">
    <text evidence="5">The sequence shown here is derived from an EMBL/GenBank/DDBJ whole genome shotgun (WGS) entry which is preliminary data.</text>
</comment>
<evidence type="ECO:0000313" key="6">
    <source>
        <dbReference type="Proteomes" id="UP000016620"/>
    </source>
</evidence>
<evidence type="ECO:0000256" key="3">
    <source>
        <dbReference type="PIRSR" id="PIRSR000390-2"/>
    </source>
</evidence>
<feature type="modified residue" description="N6-(pyridoxal phosphate)lysine" evidence="3">
    <location>
        <position position="187"/>
    </location>
</feature>
<proteinExistence type="inferred from homology"/>
<dbReference type="GO" id="GO:0000271">
    <property type="term" value="P:polysaccharide biosynthetic process"/>
    <property type="evidence" value="ECO:0007669"/>
    <property type="project" value="TreeGrafter"/>
</dbReference>
<sequence length="393" mass="44972">MEFKINFSGTGHKYTKEELNVVLETMQDADPLTQGIYRDKFEKAFCEYNGNDFAFSVCNATAALELAAQLCLFKENDEIIAPSHTFTSSVYPFVKKGAKVVWCDIDLDTRVVNLKNIKKCVTKNTKVIVVVHLYGFMIPDIEEIAKFAKENNILLIEDVAQAMGTETHGKKAGTFGDFSIFSFHSHKNITTLGEGGIIAVKDKKYADIIPMLRHNGHCAFEGERKEYWKPAMGNVDIPNLNGIDLMPNNYCLGEVECALGTKLLDRLDQMNEFKRKRAVDFIDSLKEFRSIVFHRVDNESHNYHLLVAYIKDNKRDQMMERLVYEKGIKCVVQYCPLNRYPLYRKLGFGNANCPNSDTFFDNMISFPFHHWMSDDDFSYMIKSTKEVAVELGL</sequence>